<dbReference type="InterPro" id="IPR045361">
    <property type="entry name" value="CIS_tube_prot_N"/>
</dbReference>
<comment type="caution">
    <text evidence="3">The sequence shown here is derived from an EMBL/GenBank/DDBJ whole genome shotgun (WGS) entry which is preliminary data.</text>
</comment>
<gene>
    <name evidence="3" type="ORF">FHS09_003984</name>
</gene>
<proteinExistence type="predicted"/>
<evidence type="ECO:0000259" key="2">
    <source>
        <dbReference type="Pfam" id="PF19266"/>
    </source>
</evidence>
<keyword evidence="4" id="KW-1185">Reference proteome</keyword>
<accession>A0A7W4ZAT5</accession>
<organism evidence="3 4">
    <name type="scientific">Microbulbifer rhizosphaerae</name>
    <dbReference type="NCBI Taxonomy" id="1562603"/>
    <lineage>
        <taxon>Bacteria</taxon>
        <taxon>Pseudomonadati</taxon>
        <taxon>Pseudomonadota</taxon>
        <taxon>Gammaproteobacteria</taxon>
        <taxon>Cellvibrionales</taxon>
        <taxon>Microbulbiferaceae</taxon>
        <taxon>Microbulbifer</taxon>
    </lineage>
</organism>
<dbReference type="Pfam" id="PF19266">
    <property type="entry name" value="CIS_tube"/>
    <property type="match status" value="1"/>
</dbReference>
<feature type="compositionally biased region" description="Polar residues" evidence="1">
    <location>
        <begin position="180"/>
        <end position="190"/>
    </location>
</feature>
<sequence length="471" mass="48551">MGELIKAKLQEVRADEHQTPEGEAVPVQFNPESLKLRLQNQTDGGRSRGRQRRQHNGSSSTSLSMDLVFDTADEGTDEAPVSVRTRTAIVEKYVLPKENTSDAPPLLQFQWDQLIITGVVESVDIEFDHFAANGAPLRAKVSLSIKEQDPKYTYVNPDERNSSGSEPAGTGDNSAAAPGSGTNEDNNSGDANERTDTALDGETAPEFLARQGLDPSAWRGLSVDLSAGLSLEAGIEVGFSASLSAGLGVGVSVGVLAKAGVSLEASLGIGASAVFSAGAGVSVGTTGGEAAGKSTGKKIDGDSAGLAISAAGGIQSAVETLKIRETASAAGAAQSAFGFAISPTADIQLVQMGPAISRTPLSRTRSSAVPAGGAVQLPWSPKADPRSTSYGYGVPLRALYPTALSQEEITVCGPSGRAGGGDAGPQFRKQKTTPPWEALPKRESARSLADGAESDRRRGVCGQLHKPCGCH</sequence>
<dbReference type="AlphaFoldDB" id="A0A7W4ZAT5"/>
<dbReference type="RefSeq" id="WP_183463029.1">
    <property type="nucleotide sequence ID" value="NZ_JACHWZ010000024.1"/>
</dbReference>
<protein>
    <recommendedName>
        <fullName evidence="2">Contractile injection system tube protein N-terminal domain-containing protein</fullName>
    </recommendedName>
</protein>
<evidence type="ECO:0000313" key="3">
    <source>
        <dbReference type="EMBL" id="MBB3063132.1"/>
    </source>
</evidence>
<reference evidence="3 4" key="1">
    <citation type="submission" date="2020-08" db="EMBL/GenBank/DDBJ databases">
        <title>Genomic Encyclopedia of Type Strains, Phase III (KMG-III): the genomes of soil and plant-associated and newly described type strains.</title>
        <authorList>
            <person name="Whitman W."/>
        </authorList>
    </citation>
    <scope>NUCLEOTIDE SEQUENCE [LARGE SCALE GENOMIC DNA]</scope>
    <source>
        <strain evidence="3 4">CECT 8799</strain>
    </source>
</reference>
<dbReference type="EMBL" id="JACHWZ010000024">
    <property type="protein sequence ID" value="MBB3063132.1"/>
    <property type="molecule type" value="Genomic_DNA"/>
</dbReference>
<feature type="region of interest" description="Disordered" evidence="1">
    <location>
        <begin position="1"/>
        <end position="63"/>
    </location>
</feature>
<feature type="domain" description="Contractile injection system tube protein N-terminal" evidence="2">
    <location>
        <begin position="4"/>
        <end position="150"/>
    </location>
</feature>
<dbReference type="Proteomes" id="UP000535937">
    <property type="component" value="Unassembled WGS sequence"/>
</dbReference>
<feature type="region of interest" description="Disordered" evidence="1">
    <location>
        <begin position="415"/>
        <end position="460"/>
    </location>
</feature>
<evidence type="ECO:0000313" key="4">
    <source>
        <dbReference type="Proteomes" id="UP000535937"/>
    </source>
</evidence>
<name>A0A7W4ZAT5_9GAMM</name>
<feature type="region of interest" description="Disordered" evidence="1">
    <location>
        <begin position="151"/>
        <end position="197"/>
    </location>
</feature>
<evidence type="ECO:0000256" key="1">
    <source>
        <dbReference type="SAM" id="MobiDB-lite"/>
    </source>
</evidence>
<feature type="compositionally biased region" description="Basic and acidic residues" evidence="1">
    <location>
        <begin position="1"/>
        <end position="20"/>
    </location>
</feature>